<dbReference type="EMBL" id="FNNB01000006">
    <property type="protein sequence ID" value="SDX38955.1"/>
    <property type="molecule type" value="Genomic_DNA"/>
</dbReference>
<feature type="domain" description="Transferrin-binding protein B C-lobe/N-lobe beta-barrel" evidence="2">
    <location>
        <begin position="194"/>
        <end position="331"/>
    </location>
</feature>
<evidence type="ECO:0000256" key="1">
    <source>
        <dbReference type="SAM" id="SignalP"/>
    </source>
</evidence>
<evidence type="ECO:0000259" key="2">
    <source>
        <dbReference type="Pfam" id="PF01298"/>
    </source>
</evidence>
<dbReference type="STRING" id="60137.SAMN04488041_106116"/>
<dbReference type="Gene3D" id="2.40.160.90">
    <property type="match status" value="1"/>
</dbReference>
<accession>A0A1H3BB01</accession>
<keyword evidence="1" id="KW-0732">Signal</keyword>
<dbReference type="InterPro" id="IPR001677">
    <property type="entry name" value="TbpB_B_D"/>
</dbReference>
<dbReference type="InterPro" id="IPR011250">
    <property type="entry name" value="OMP/PagP_B-barrel"/>
</dbReference>
<gene>
    <name evidence="3" type="ORF">SAMN04488041_106116</name>
</gene>
<organism evidence="3 4">
    <name type="scientific">Sulfitobacter pontiacus</name>
    <dbReference type="NCBI Taxonomy" id="60137"/>
    <lineage>
        <taxon>Bacteria</taxon>
        <taxon>Pseudomonadati</taxon>
        <taxon>Pseudomonadota</taxon>
        <taxon>Alphaproteobacteria</taxon>
        <taxon>Rhodobacterales</taxon>
        <taxon>Roseobacteraceae</taxon>
        <taxon>Sulfitobacter</taxon>
    </lineage>
</organism>
<dbReference type="PROSITE" id="PS51257">
    <property type="entry name" value="PROKAR_LIPOPROTEIN"/>
    <property type="match status" value="1"/>
</dbReference>
<dbReference type="Proteomes" id="UP000183076">
    <property type="component" value="Unassembled WGS sequence"/>
</dbReference>
<reference evidence="4" key="1">
    <citation type="submission" date="2016-10" db="EMBL/GenBank/DDBJ databases">
        <authorList>
            <person name="Varghese N."/>
            <person name="Submissions S."/>
        </authorList>
    </citation>
    <scope>NUCLEOTIDE SEQUENCE [LARGE SCALE GENOMIC DNA]</scope>
    <source>
        <strain evidence="4">DSM 10014</strain>
    </source>
</reference>
<feature type="signal peptide" evidence="1">
    <location>
        <begin position="1"/>
        <end position="21"/>
    </location>
</feature>
<feature type="chain" id="PRO_5010205313" description="Transferrin-binding protein B C-lobe/N-lobe beta-barrel domain-containing protein" evidence="1">
    <location>
        <begin position="22"/>
        <end position="334"/>
    </location>
</feature>
<dbReference type="SUPFAM" id="SSF56925">
    <property type="entry name" value="OMPA-like"/>
    <property type="match status" value="1"/>
</dbReference>
<sequence>MKLYMQLMTTTALALSVAACGSSNGVDKVIDVTDITEEAQAKRTFATDEDGDPVDAGAAIASGKTLTARAVGVALQNLNYHTGETSTTTDVTASIKRNDDGALTVTIDGEELAFTPADVNGDGDGYEVEVDGKFAGVYNYNGPVEDLLTAGNGFAQVVQIFRSSENAEGHVSGDSTFAIFGTETADEDLKDLPKAEYTGRSRINVVPNSGFESNSESRYKVRSEIAMTADFGAGEIWGTIGNTTIEDPEDGVRDAVEGTIAMDKTTFDNNGFAGTLTADADFISDIDVNSAEGTYSGAFYGPNAEQVAGALTFGIGADDGSLNGNGYFSADKVD</sequence>
<dbReference type="Pfam" id="PF01298">
    <property type="entry name" value="TbpB_B_D"/>
    <property type="match status" value="1"/>
</dbReference>
<protein>
    <recommendedName>
        <fullName evidence="2">Transferrin-binding protein B C-lobe/N-lobe beta-barrel domain-containing protein</fullName>
    </recommendedName>
</protein>
<evidence type="ECO:0000313" key="4">
    <source>
        <dbReference type="Proteomes" id="UP000183076"/>
    </source>
</evidence>
<dbReference type="AlphaFoldDB" id="A0A1H3BB01"/>
<name>A0A1H3BB01_9RHOB</name>
<evidence type="ECO:0000313" key="3">
    <source>
        <dbReference type="EMBL" id="SDX38955.1"/>
    </source>
</evidence>
<proteinExistence type="predicted"/>